<dbReference type="RefSeq" id="WP_011331483.1">
    <property type="nucleotide sequence ID" value="NC_007490.2"/>
</dbReference>
<dbReference type="EnsemblBacteria" id="ABA81676">
    <property type="protein sequence ID" value="ABA81676"/>
    <property type="gene ID" value="RSP_4232"/>
</dbReference>
<dbReference type="OrthoDB" id="7846052at2"/>
<dbReference type="GeneID" id="3712007"/>
<dbReference type="InterPro" id="IPR014113">
    <property type="entry name" value="T4SS_TrbC_subgr"/>
</dbReference>
<dbReference type="KEGG" id="rsp:RSP_4232"/>
<evidence type="ECO:0000313" key="2">
    <source>
        <dbReference type="EMBL" id="ABA81676.1"/>
    </source>
</evidence>
<dbReference type="Proteomes" id="UP000002703">
    <property type="component" value="Plasmid D"/>
</dbReference>
<keyword evidence="3" id="KW-1185">Reference proteome</keyword>
<dbReference type="AlphaFoldDB" id="Q3IUV8"/>
<reference evidence="3" key="1">
    <citation type="submission" date="2005-09" db="EMBL/GenBank/DDBJ databases">
        <title>Complete sequence of plasmid D of Rhodobacter sphaeroides 2.4.1.</title>
        <authorList>
            <person name="Copeland A."/>
            <person name="Lucas S."/>
            <person name="Lapidus A."/>
            <person name="Barry K."/>
            <person name="Detter J.C."/>
            <person name="Glavina T."/>
            <person name="Hammon N."/>
            <person name="Israni S."/>
            <person name="Pitluck S."/>
            <person name="Richardson P."/>
            <person name="Mackenzie C."/>
            <person name="Choudhary M."/>
            <person name="Larimer F."/>
            <person name="Hauser L.J."/>
            <person name="Land M."/>
            <person name="Donohue T.J."/>
            <person name="Kaplan S."/>
        </authorList>
    </citation>
    <scope>NUCLEOTIDE SEQUENCE [LARGE SCALE GENOMIC DNA]</scope>
    <source>
        <strain evidence="3">ATCC 17023 / DSM 158 / JCM 6121 / CCUG 31486 / LMG 2827 / NBRC 12203 / NCIMB 8253 / ATH 2.4.1.</strain>
        <plasmid evidence="3">pRS241d</plasmid>
    </source>
</reference>
<sequence length="250" mass="26744">MAHLAQTQLLRALIAAAVLSAGTASAGDELPDPAFAPGATGRIAAPVDRIVRDAERRGEALARELTIQPPREGVEIEDLAGIRTRALNDPRVRALLGAPDAEEVAAETRARYGEARAILFASFSMPDTSLRQMMREATAHDLTVVFRGFVNNSVFDTRARLEEVFAEDETGEAFGIDPTLFRRFDIRSVPALVVLAEDLGDCATPACEGDPPPRHDRVSGNVPLETALRVIAAGNGEAASVARSLLEQKP</sequence>
<feature type="chain" id="PRO_5004225935" evidence="1">
    <location>
        <begin position="27"/>
        <end position="250"/>
    </location>
</feature>
<protein>
    <submittedName>
        <fullName evidence="2">TrbC, sex pilus assembly and mating pair formation protein</fullName>
    </submittedName>
</protein>
<keyword evidence="2" id="KW-0614">Plasmid</keyword>
<dbReference type="InterPro" id="IPR019106">
    <property type="entry name" value="T4SS_TrbC"/>
</dbReference>
<dbReference type="NCBIfam" id="TIGR02742">
    <property type="entry name" value="TrbC_Ftype"/>
    <property type="match status" value="1"/>
</dbReference>
<dbReference type="EMBL" id="CP000147">
    <property type="protein sequence ID" value="ABA81676.1"/>
    <property type="molecule type" value="Genomic_DNA"/>
</dbReference>
<feature type="signal peptide" evidence="1">
    <location>
        <begin position="1"/>
        <end position="26"/>
    </location>
</feature>
<geneLocation type="plasmid" evidence="3">
    <name>pRS241d</name>
</geneLocation>
<evidence type="ECO:0000313" key="3">
    <source>
        <dbReference type="Proteomes" id="UP000002703"/>
    </source>
</evidence>
<proteinExistence type="predicted"/>
<evidence type="ECO:0000256" key="1">
    <source>
        <dbReference type="SAM" id="SignalP"/>
    </source>
</evidence>
<keyword evidence="1" id="KW-0732">Signal</keyword>
<dbReference type="Pfam" id="PF09673">
    <property type="entry name" value="TrbC_Ftype"/>
    <property type="match status" value="1"/>
</dbReference>
<dbReference type="PATRIC" id="fig|272943.9.peg.273"/>
<gene>
    <name evidence="2" type="primary">trbC</name>
    <name evidence="2" type="ORF">RSP_4232</name>
</gene>
<organism evidence="2 3">
    <name type="scientific">Cereibacter sphaeroides (strain ATCC 17023 / DSM 158 / JCM 6121 / CCUG 31486 / LMG 2827 / NBRC 12203 / NCIMB 8253 / ATH 2.4.1.)</name>
    <name type="common">Rhodobacter sphaeroides</name>
    <dbReference type="NCBI Taxonomy" id="272943"/>
    <lineage>
        <taxon>Bacteria</taxon>
        <taxon>Pseudomonadati</taxon>
        <taxon>Pseudomonadota</taxon>
        <taxon>Alphaproteobacteria</taxon>
        <taxon>Rhodobacterales</taxon>
        <taxon>Paracoccaceae</taxon>
        <taxon>Cereibacter</taxon>
    </lineage>
</organism>
<name>Q3IUV8_CERS4</name>
<accession>Q3IUV8</accession>